<evidence type="ECO:0000256" key="4">
    <source>
        <dbReference type="ARBA" id="ARBA00022475"/>
    </source>
</evidence>
<evidence type="ECO:0000256" key="7">
    <source>
        <dbReference type="ARBA" id="ARBA00023016"/>
    </source>
</evidence>
<keyword evidence="13" id="KW-1185">Reference proteome</keyword>
<evidence type="ECO:0000256" key="8">
    <source>
        <dbReference type="ARBA" id="ARBA00023136"/>
    </source>
</evidence>
<keyword evidence="5 10" id="KW-0812">Transmembrane</keyword>
<evidence type="ECO:0000256" key="2">
    <source>
        <dbReference type="ARBA" id="ARBA00009739"/>
    </source>
</evidence>
<feature type="domain" description="SH3" evidence="11">
    <location>
        <begin position="198"/>
        <end position="256"/>
    </location>
</feature>
<comment type="subcellular location">
    <subcellularLocation>
        <location evidence="1">Cell membrane</location>
        <topology evidence="1">Multi-pass membrane protein</topology>
    </subcellularLocation>
</comment>
<feature type="transmembrane region" description="Helical" evidence="10">
    <location>
        <begin position="40"/>
        <end position="61"/>
    </location>
</feature>
<keyword evidence="4" id="KW-1003">Cell membrane</keyword>
<evidence type="ECO:0000256" key="6">
    <source>
        <dbReference type="ARBA" id="ARBA00022989"/>
    </source>
</evidence>
<keyword evidence="3 9" id="KW-0728">SH3 domain</keyword>
<dbReference type="InterPro" id="IPR001452">
    <property type="entry name" value="SH3_domain"/>
</dbReference>
<dbReference type="CDD" id="cd11855">
    <property type="entry name" value="SH3_Sho1p"/>
    <property type="match status" value="1"/>
</dbReference>
<dbReference type="InterPro" id="IPR035522">
    <property type="entry name" value="Sho1_SH3"/>
</dbReference>
<feature type="transmembrane region" description="Helical" evidence="10">
    <location>
        <begin position="12"/>
        <end position="33"/>
    </location>
</feature>
<evidence type="ECO:0000256" key="3">
    <source>
        <dbReference type="ARBA" id="ARBA00022443"/>
    </source>
</evidence>
<evidence type="ECO:0000256" key="5">
    <source>
        <dbReference type="ARBA" id="ARBA00022692"/>
    </source>
</evidence>
<dbReference type="GO" id="GO:0005886">
    <property type="term" value="C:plasma membrane"/>
    <property type="evidence" value="ECO:0007669"/>
    <property type="project" value="UniProtKB-SubCell"/>
</dbReference>
<dbReference type="SMART" id="SM00326">
    <property type="entry name" value="SH3"/>
    <property type="match status" value="1"/>
</dbReference>
<organism evidence="12 13">
    <name type="scientific">Absidia repens</name>
    <dbReference type="NCBI Taxonomy" id="90262"/>
    <lineage>
        <taxon>Eukaryota</taxon>
        <taxon>Fungi</taxon>
        <taxon>Fungi incertae sedis</taxon>
        <taxon>Mucoromycota</taxon>
        <taxon>Mucoromycotina</taxon>
        <taxon>Mucoromycetes</taxon>
        <taxon>Mucorales</taxon>
        <taxon>Cunninghamellaceae</taxon>
        <taxon>Absidia</taxon>
    </lineage>
</organism>
<keyword evidence="7" id="KW-0346">Stress response</keyword>
<sequence length="256" mass="28014">MTLDTTLVTKNTAIFSSTIIASVGWLILFIGACASRFSGVVWWIIIYELLLVLGLLYVLMSASFADYRLLVMACLAISITLLTQTIDNQLHIGLGSAKASAAGGILMILMQFFWVIVFGSTPESWCHSAVYGPPSSTDYKHGDGNVPLSAPTNYSISHNESVHSHGAPIVHAVPYPAAQHQQQYQVYTSSSPAMTTNDPGNNAIALHPYTANPEDPNEISFYKGEVLEILDRRGNWWQARKQDQTIGIVPSNYFTS</sequence>
<dbReference type="SUPFAM" id="SSF50044">
    <property type="entry name" value="SH3-domain"/>
    <property type="match status" value="1"/>
</dbReference>
<reference evidence="12 13" key="1">
    <citation type="submission" date="2016-07" db="EMBL/GenBank/DDBJ databases">
        <title>Pervasive Adenine N6-methylation of Active Genes in Fungi.</title>
        <authorList>
            <consortium name="DOE Joint Genome Institute"/>
            <person name="Mondo S.J."/>
            <person name="Dannebaum R.O."/>
            <person name="Kuo R.C."/>
            <person name="Labutti K."/>
            <person name="Haridas S."/>
            <person name="Kuo A."/>
            <person name="Salamov A."/>
            <person name="Ahrendt S.R."/>
            <person name="Lipzen A."/>
            <person name="Sullivan W."/>
            <person name="Andreopoulos W.B."/>
            <person name="Clum A."/>
            <person name="Lindquist E."/>
            <person name="Daum C."/>
            <person name="Ramamoorthy G.K."/>
            <person name="Gryganskyi A."/>
            <person name="Culley D."/>
            <person name="Magnuson J.K."/>
            <person name="James T.Y."/>
            <person name="O'Malley M.A."/>
            <person name="Stajich J.E."/>
            <person name="Spatafora J.W."/>
            <person name="Visel A."/>
            <person name="Grigoriev I.V."/>
        </authorList>
    </citation>
    <scope>NUCLEOTIDE SEQUENCE [LARGE SCALE GENOMIC DNA]</scope>
    <source>
        <strain evidence="12 13">NRRL 1336</strain>
    </source>
</reference>
<evidence type="ECO:0000256" key="9">
    <source>
        <dbReference type="PROSITE-ProRule" id="PRU00192"/>
    </source>
</evidence>
<keyword evidence="8 10" id="KW-0472">Membrane</keyword>
<evidence type="ECO:0000313" key="12">
    <source>
        <dbReference type="EMBL" id="ORZ20674.1"/>
    </source>
</evidence>
<feature type="transmembrane region" description="Helical" evidence="10">
    <location>
        <begin position="99"/>
        <end position="119"/>
    </location>
</feature>
<dbReference type="Proteomes" id="UP000193560">
    <property type="component" value="Unassembled WGS sequence"/>
</dbReference>
<comment type="similarity">
    <text evidence="2">Belongs to the SHO1 family.</text>
</comment>
<dbReference type="AlphaFoldDB" id="A0A1X2IQY5"/>
<evidence type="ECO:0000256" key="10">
    <source>
        <dbReference type="SAM" id="Phobius"/>
    </source>
</evidence>
<accession>A0A1X2IQY5</accession>
<name>A0A1X2IQY5_9FUNG</name>
<dbReference type="InterPro" id="IPR036028">
    <property type="entry name" value="SH3-like_dom_sf"/>
</dbReference>
<gene>
    <name evidence="12" type="ORF">BCR42DRAFT_409263</name>
</gene>
<dbReference type="Pfam" id="PF00018">
    <property type="entry name" value="SH3_1"/>
    <property type="match status" value="1"/>
</dbReference>
<dbReference type="Gene3D" id="2.30.30.40">
    <property type="entry name" value="SH3 Domains"/>
    <property type="match status" value="1"/>
</dbReference>
<dbReference type="PRINTS" id="PR00452">
    <property type="entry name" value="SH3DOMAIN"/>
</dbReference>
<keyword evidence="6 10" id="KW-1133">Transmembrane helix</keyword>
<dbReference type="EMBL" id="MCGE01000006">
    <property type="protein sequence ID" value="ORZ20674.1"/>
    <property type="molecule type" value="Genomic_DNA"/>
</dbReference>
<protein>
    <recommendedName>
        <fullName evidence="11">SH3 domain-containing protein</fullName>
    </recommendedName>
</protein>
<evidence type="ECO:0000256" key="1">
    <source>
        <dbReference type="ARBA" id="ARBA00004651"/>
    </source>
</evidence>
<proteinExistence type="inferred from homology"/>
<evidence type="ECO:0000259" key="11">
    <source>
        <dbReference type="PROSITE" id="PS50002"/>
    </source>
</evidence>
<dbReference type="STRING" id="90262.A0A1X2IQY5"/>
<comment type="caution">
    <text evidence="12">The sequence shown here is derived from an EMBL/GenBank/DDBJ whole genome shotgun (WGS) entry which is preliminary data.</text>
</comment>
<dbReference type="PROSITE" id="PS50002">
    <property type="entry name" value="SH3"/>
    <property type="match status" value="1"/>
</dbReference>
<feature type="transmembrane region" description="Helical" evidence="10">
    <location>
        <begin position="67"/>
        <end position="87"/>
    </location>
</feature>
<evidence type="ECO:0000313" key="13">
    <source>
        <dbReference type="Proteomes" id="UP000193560"/>
    </source>
</evidence>
<dbReference type="OrthoDB" id="5983572at2759"/>